<name>A0A3E2B406_9FIRM</name>
<reference evidence="3 4" key="1">
    <citation type="submission" date="2018-07" db="EMBL/GenBank/DDBJ databases">
        <title>GABA Modulating Bacteria of the Human Gut Microbiota.</title>
        <authorList>
            <person name="Strandwitz P."/>
            <person name="Kim K.H."/>
            <person name="Terekhova D."/>
            <person name="Liu J.K."/>
            <person name="Sharma A."/>
            <person name="Levering J."/>
            <person name="Mcdonald D."/>
            <person name="Dietrich D."/>
            <person name="Ramadhar T.R."/>
            <person name="Lekbua A."/>
            <person name="Mroue N."/>
            <person name="Liston C."/>
            <person name="Stewart E.J."/>
            <person name="Dubin M.J."/>
            <person name="Zengler K."/>
            <person name="Knight R."/>
            <person name="Gilbert J.A."/>
            <person name="Clardy J."/>
            <person name="Lewis K."/>
        </authorList>
    </citation>
    <scope>NUCLEOTIDE SEQUENCE [LARGE SCALE GENOMIC DNA]</scope>
    <source>
        <strain evidence="3 4">KLE1738</strain>
    </source>
</reference>
<feature type="region of interest" description="Disordered" evidence="1">
    <location>
        <begin position="86"/>
        <end position="119"/>
    </location>
</feature>
<feature type="transmembrane region" description="Helical" evidence="2">
    <location>
        <begin position="31"/>
        <end position="50"/>
    </location>
</feature>
<accession>A0A3E2B406</accession>
<feature type="compositionally biased region" description="Low complexity" evidence="1">
    <location>
        <begin position="110"/>
        <end position="119"/>
    </location>
</feature>
<dbReference type="RefSeq" id="WP_117142125.1">
    <property type="nucleotide sequence ID" value="NZ_CAKXKJ010000002.1"/>
</dbReference>
<dbReference type="EMBL" id="QQRQ01000007">
    <property type="protein sequence ID" value="RFT06749.1"/>
    <property type="molecule type" value="Genomic_DNA"/>
</dbReference>
<feature type="transmembrane region" description="Helical" evidence="2">
    <location>
        <begin position="6"/>
        <end position="24"/>
    </location>
</feature>
<dbReference type="GeneID" id="97995285"/>
<comment type="caution">
    <text evidence="3">The sequence shown here is derived from an EMBL/GenBank/DDBJ whole genome shotgun (WGS) entry which is preliminary data.</text>
</comment>
<sequence>MPQIVSNLPWLVIWVVVFLVQSYFFRKKNSFGSLILLWLTLLVGIFWDQALRALVPGIPEMWLFGTQIWILFLIVAVRHYLNYRKGGRGRDASGDKAPEHPMEPGEEGETSGSSTKTEE</sequence>
<gene>
    <name evidence="3" type="ORF">DV520_05990</name>
</gene>
<feature type="compositionally biased region" description="Basic and acidic residues" evidence="1">
    <location>
        <begin position="88"/>
        <end position="103"/>
    </location>
</feature>
<evidence type="ECO:0000256" key="1">
    <source>
        <dbReference type="SAM" id="MobiDB-lite"/>
    </source>
</evidence>
<proteinExistence type="predicted"/>
<keyword evidence="4" id="KW-1185">Reference proteome</keyword>
<feature type="transmembrane region" description="Helical" evidence="2">
    <location>
        <begin position="62"/>
        <end position="81"/>
    </location>
</feature>
<organism evidence="3 4">
    <name type="scientific">Evtepia gabavorous</name>
    <dbReference type="NCBI Taxonomy" id="2211183"/>
    <lineage>
        <taxon>Bacteria</taxon>
        <taxon>Bacillati</taxon>
        <taxon>Bacillota</taxon>
        <taxon>Clostridia</taxon>
        <taxon>Eubacteriales</taxon>
        <taxon>Evtepia</taxon>
    </lineage>
</organism>
<evidence type="ECO:0000313" key="4">
    <source>
        <dbReference type="Proteomes" id="UP000260649"/>
    </source>
</evidence>
<keyword evidence="2" id="KW-0472">Membrane</keyword>
<dbReference type="Proteomes" id="UP000260649">
    <property type="component" value="Unassembled WGS sequence"/>
</dbReference>
<evidence type="ECO:0000256" key="2">
    <source>
        <dbReference type="SAM" id="Phobius"/>
    </source>
</evidence>
<protein>
    <submittedName>
        <fullName evidence="3">Uncharacterized protein</fullName>
    </submittedName>
</protein>
<evidence type="ECO:0000313" key="3">
    <source>
        <dbReference type="EMBL" id="RFT06749.1"/>
    </source>
</evidence>
<dbReference type="AlphaFoldDB" id="A0A3E2B406"/>
<keyword evidence="2" id="KW-1133">Transmembrane helix</keyword>
<keyword evidence="2" id="KW-0812">Transmembrane</keyword>